<dbReference type="EMBL" id="CP036526">
    <property type="protein sequence ID" value="QDT13802.1"/>
    <property type="molecule type" value="Genomic_DNA"/>
</dbReference>
<keyword evidence="1 3" id="KW-0853">WD repeat</keyword>
<evidence type="ECO:0000256" key="5">
    <source>
        <dbReference type="SAM" id="Phobius"/>
    </source>
</evidence>
<dbReference type="InterPro" id="IPR024977">
    <property type="entry name" value="Apc4-like_WD40_dom"/>
</dbReference>
<dbReference type="InterPro" id="IPR011047">
    <property type="entry name" value="Quinoprotein_ADH-like_sf"/>
</dbReference>
<feature type="region of interest" description="Disordered" evidence="4">
    <location>
        <begin position="214"/>
        <end position="264"/>
    </location>
</feature>
<sequence>MIIYGHRTRESKAGTGNFECPNCRTNQSYTRLELRSWFTLYFIPVIPLMRQGTQVQCGGCMSRYDAEILNVVPQQETVPQQSVFGQNDGYAASANALFEPNPYAHTQPSQQTQPNQQTHPISTSSYAIVALVLVCLSPVLMFVCGLSLISSILAVIFGHVALSQIKNSQGSIGGRGMALGSTIGGYLFLGLSVLLIFVIFSDVGRGRNQRAIAQNQDLFPQRNPDPTAQRNPNFVPPPQEIPDFRGNITSSQSNDQSGAAQRNNRTPDAWLDQAFPSRAASARPGSLPSTTRSAAADFGRSTGEPPNFSRPNFRPPNFDLPSGPPSHFAPSMDPLQAMEIPPPYVPPAMANSGRSFPNPVPSAGTPPTSIASVPRDSLNPARSRSTGQSSSRTRPATRPRRGETDPNLVPIDIVQSFPEMGWGVKSLAFSPDGRWLAAGKQDDTILLLDVQNGQTLSEKTKVRDVGQVTNISFVPRGNGIIVAGYRGTLATIPVNKQGVMGELKFLSPHSRPVESLTVSPSANFVISGANGEVVWQSYAGNTTQSRRAKALDRKVMAIYLPKKSLHALATDGKELVSIDLGSTKVSNPKTWKGPYPQSCNFSPDGSLLAISGGSDISIIETASGTVRSTMKGPNNVQWKALFHPDGDKVFTGNRGVVTYWDLSDNSVIANFDFDSIGYIQTMAVSDDGKMLAAVASGAGKTLNVIRLPEN</sequence>
<dbReference type="InterPro" id="IPR025241">
    <property type="entry name" value="DUF4190"/>
</dbReference>
<dbReference type="InterPro" id="IPR015943">
    <property type="entry name" value="WD40/YVTN_repeat-like_dom_sf"/>
</dbReference>
<evidence type="ECO:0000256" key="4">
    <source>
        <dbReference type="SAM" id="MobiDB-lite"/>
    </source>
</evidence>
<feature type="compositionally biased region" description="Low complexity" evidence="4">
    <location>
        <begin position="305"/>
        <end position="317"/>
    </location>
</feature>
<evidence type="ECO:0000256" key="1">
    <source>
        <dbReference type="ARBA" id="ARBA00022574"/>
    </source>
</evidence>
<dbReference type="PANTHER" id="PTHR22847:SF637">
    <property type="entry name" value="WD REPEAT DOMAIN 5B"/>
    <property type="match status" value="1"/>
</dbReference>
<feature type="transmembrane region" description="Helical" evidence="5">
    <location>
        <begin position="177"/>
        <end position="200"/>
    </location>
</feature>
<proteinExistence type="predicted"/>
<accession>A0A517P344</accession>
<feature type="domain" description="Anaphase-promoting complex subunit 4-like WD40" evidence="6">
    <location>
        <begin position="421"/>
        <end position="458"/>
    </location>
</feature>
<evidence type="ECO:0000259" key="6">
    <source>
        <dbReference type="Pfam" id="PF12894"/>
    </source>
</evidence>
<dbReference type="PROSITE" id="PS50082">
    <property type="entry name" value="WD_REPEATS_2"/>
    <property type="match status" value="1"/>
</dbReference>
<keyword evidence="5" id="KW-1133">Transmembrane helix</keyword>
<dbReference type="SMART" id="SM00320">
    <property type="entry name" value="WD40"/>
    <property type="match status" value="5"/>
</dbReference>
<dbReference type="OrthoDB" id="251024at2"/>
<evidence type="ECO:0000256" key="3">
    <source>
        <dbReference type="PROSITE-ProRule" id="PRU00221"/>
    </source>
</evidence>
<feature type="region of interest" description="Disordered" evidence="4">
    <location>
        <begin position="278"/>
        <end position="408"/>
    </location>
</feature>
<dbReference type="PANTHER" id="PTHR22847">
    <property type="entry name" value="WD40 REPEAT PROTEIN"/>
    <property type="match status" value="1"/>
</dbReference>
<dbReference type="RefSeq" id="WP_145421633.1">
    <property type="nucleotide sequence ID" value="NZ_CP036526.1"/>
</dbReference>
<feature type="repeat" description="WD" evidence="3">
    <location>
        <begin position="424"/>
        <end position="458"/>
    </location>
</feature>
<keyword evidence="9" id="KW-1185">Reference proteome</keyword>
<protein>
    <submittedName>
        <fullName evidence="8">WD domain, G-beta repeat</fullName>
    </submittedName>
</protein>
<evidence type="ECO:0000313" key="9">
    <source>
        <dbReference type="Proteomes" id="UP000319817"/>
    </source>
</evidence>
<evidence type="ECO:0000313" key="8">
    <source>
        <dbReference type="EMBL" id="QDT13802.1"/>
    </source>
</evidence>
<dbReference type="Pfam" id="PF13828">
    <property type="entry name" value="DUF4190"/>
    <property type="match status" value="1"/>
</dbReference>
<feature type="domain" description="DUF4190" evidence="7">
    <location>
        <begin position="126"/>
        <end position="195"/>
    </location>
</feature>
<evidence type="ECO:0000259" key="7">
    <source>
        <dbReference type="Pfam" id="PF13828"/>
    </source>
</evidence>
<dbReference type="InterPro" id="IPR001680">
    <property type="entry name" value="WD40_rpt"/>
</dbReference>
<organism evidence="8 9">
    <name type="scientific">Stieleria marina</name>
    <dbReference type="NCBI Taxonomy" id="1930275"/>
    <lineage>
        <taxon>Bacteria</taxon>
        <taxon>Pseudomonadati</taxon>
        <taxon>Planctomycetota</taxon>
        <taxon>Planctomycetia</taxon>
        <taxon>Pirellulales</taxon>
        <taxon>Pirellulaceae</taxon>
        <taxon>Stieleria</taxon>
    </lineage>
</organism>
<reference evidence="8 9" key="1">
    <citation type="submission" date="2019-02" db="EMBL/GenBank/DDBJ databases">
        <title>Deep-cultivation of Planctomycetes and their phenomic and genomic characterization uncovers novel biology.</title>
        <authorList>
            <person name="Wiegand S."/>
            <person name="Jogler M."/>
            <person name="Boedeker C."/>
            <person name="Pinto D."/>
            <person name="Vollmers J."/>
            <person name="Rivas-Marin E."/>
            <person name="Kohn T."/>
            <person name="Peeters S.H."/>
            <person name="Heuer A."/>
            <person name="Rast P."/>
            <person name="Oberbeckmann S."/>
            <person name="Bunk B."/>
            <person name="Jeske O."/>
            <person name="Meyerdierks A."/>
            <person name="Storesund J.E."/>
            <person name="Kallscheuer N."/>
            <person name="Luecker S."/>
            <person name="Lage O.M."/>
            <person name="Pohl T."/>
            <person name="Merkel B.J."/>
            <person name="Hornburger P."/>
            <person name="Mueller R.-W."/>
            <person name="Bruemmer F."/>
            <person name="Labrenz M."/>
            <person name="Spormann A.M."/>
            <person name="Op den Camp H."/>
            <person name="Overmann J."/>
            <person name="Amann R."/>
            <person name="Jetten M.S.M."/>
            <person name="Mascher T."/>
            <person name="Medema M.H."/>
            <person name="Devos D.P."/>
            <person name="Kaster A.-K."/>
            <person name="Ovreas L."/>
            <person name="Rohde M."/>
            <person name="Galperin M.Y."/>
            <person name="Jogler C."/>
        </authorList>
    </citation>
    <scope>NUCLEOTIDE SEQUENCE [LARGE SCALE GENOMIC DNA]</scope>
    <source>
        <strain evidence="8 9">K23_9</strain>
    </source>
</reference>
<evidence type="ECO:0000256" key="2">
    <source>
        <dbReference type="ARBA" id="ARBA00022737"/>
    </source>
</evidence>
<keyword evidence="5" id="KW-0812">Transmembrane</keyword>
<dbReference type="SUPFAM" id="SSF50998">
    <property type="entry name" value="Quinoprotein alcohol dehydrogenase-like"/>
    <property type="match status" value="1"/>
</dbReference>
<feature type="compositionally biased region" description="Low complexity" evidence="4">
    <location>
        <begin position="382"/>
        <end position="396"/>
    </location>
</feature>
<dbReference type="Pfam" id="PF12894">
    <property type="entry name" value="ANAPC4_WD40"/>
    <property type="match status" value="1"/>
</dbReference>
<dbReference type="AlphaFoldDB" id="A0A517P344"/>
<keyword evidence="2" id="KW-0677">Repeat</keyword>
<name>A0A517P344_9BACT</name>
<feature type="compositionally biased region" description="Polar residues" evidence="4">
    <location>
        <begin position="247"/>
        <end position="264"/>
    </location>
</feature>
<feature type="compositionally biased region" description="Polar residues" evidence="4">
    <location>
        <begin position="214"/>
        <end position="232"/>
    </location>
</feature>
<dbReference type="Proteomes" id="UP000319817">
    <property type="component" value="Chromosome"/>
</dbReference>
<gene>
    <name evidence="8" type="ORF">K239x_58220</name>
</gene>
<dbReference type="Gene3D" id="2.130.10.10">
    <property type="entry name" value="YVTN repeat-like/Quinoprotein amine dehydrogenase"/>
    <property type="match status" value="2"/>
</dbReference>
<feature type="transmembrane region" description="Helical" evidence="5">
    <location>
        <begin position="126"/>
        <end position="157"/>
    </location>
</feature>
<keyword evidence="5" id="KW-0472">Membrane</keyword>